<dbReference type="UniPathway" id="UPA00121">
    <property type="reaction ID" value="UER00345"/>
</dbReference>
<organism evidence="10 11">
    <name type="scientific">Bombiscardovia coagulans</name>
    <dbReference type="NCBI Taxonomy" id="686666"/>
    <lineage>
        <taxon>Bacteria</taxon>
        <taxon>Bacillati</taxon>
        <taxon>Actinomycetota</taxon>
        <taxon>Actinomycetes</taxon>
        <taxon>Bifidobacteriales</taxon>
        <taxon>Bifidobacteriaceae</taxon>
        <taxon>Bombiscardovia</taxon>
    </lineage>
</organism>
<dbReference type="EC" id="4.2.1.51" evidence="2"/>
<accession>A0A261EP29</accession>
<dbReference type="PANTHER" id="PTHR21022">
    <property type="entry name" value="PREPHENATE DEHYDRATASE P PROTEIN"/>
    <property type="match status" value="1"/>
</dbReference>
<evidence type="ECO:0000313" key="10">
    <source>
        <dbReference type="EMBL" id="OZG48617.1"/>
    </source>
</evidence>
<evidence type="ECO:0000259" key="9">
    <source>
        <dbReference type="PROSITE" id="PS51171"/>
    </source>
</evidence>
<dbReference type="SUPFAM" id="SSF53850">
    <property type="entry name" value="Periplasmic binding protein-like II"/>
    <property type="match status" value="1"/>
</dbReference>
<evidence type="ECO:0000256" key="6">
    <source>
        <dbReference type="ARBA" id="ARBA00023239"/>
    </source>
</evidence>
<dbReference type="Gene3D" id="3.40.190.10">
    <property type="entry name" value="Periplasmic binding protein-like II"/>
    <property type="match status" value="2"/>
</dbReference>
<dbReference type="RefSeq" id="WP_094723484.1">
    <property type="nucleotide sequence ID" value="NZ_MWWS01000009.1"/>
</dbReference>
<keyword evidence="6" id="KW-0456">Lyase</keyword>
<dbReference type="Pfam" id="PF00800">
    <property type="entry name" value="PDT"/>
    <property type="match status" value="1"/>
</dbReference>
<dbReference type="InterPro" id="IPR001086">
    <property type="entry name" value="Preph_deHydtase"/>
</dbReference>
<protein>
    <recommendedName>
        <fullName evidence="2">prephenate dehydratase</fullName>
        <ecNumber evidence="2">4.2.1.51</ecNumber>
    </recommendedName>
</protein>
<reference evidence="10 11" key="1">
    <citation type="journal article" date="2017" name="BMC Genomics">
        <title>Comparative genomic and phylogenomic analyses of the Bifidobacteriaceae family.</title>
        <authorList>
            <person name="Lugli G.A."/>
            <person name="Milani C."/>
            <person name="Turroni F."/>
            <person name="Duranti S."/>
            <person name="Mancabelli L."/>
            <person name="Mangifesta M."/>
            <person name="Ferrario C."/>
            <person name="Modesto M."/>
            <person name="Mattarelli P."/>
            <person name="Jiri K."/>
            <person name="van Sinderen D."/>
            <person name="Ventura M."/>
        </authorList>
    </citation>
    <scope>NUCLEOTIDE SEQUENCE [LARGE SCALE GENOMIC DNA]</scope>
    <source>
        <strain evidence="10 11">DSM 22924</strain>
    </source>
</reference>
<dbReference type="PANTHER" id="PTHR21022:SF19">
    <property type="entry name" value="PREPHENATE DEHYDRATASE-RELATED"/>
    <property type="match status" value="1"/>
</dbReference>
<evidence type="ECO:0000313" key="11">
    <source>
        <dbReference type="Proteomes" id="UP000216004"/>
    </source>
</evidence>
<dbReference type="GO" id="GO:0004664">
    <property type="term" value="F:prephenate dehydratase activity"/>
    <property type="evidence" value="ECO:0007669"/>
    <property type="project" value="UniProtKB-EC"/>
</dbReference>
<comment type="pathway">
    <text evidence="1">Amino-acid biosynthesis; L-phenylalanine biosynthesis; phenylpyruvate from prephenate: step 1/1.</text>
</comment>
<name>A0A261EP29_9BIFI</name>
<dbReference type="InterPro" id="IPR045865">
    <property type="entry name" value="ACT-like_dom_sf"/>
</dbReference>
<keyword evidence="11" id="KW-1185">Reference proteome</keyword>
<dbReference type="AlphaFoldDB" id="A0A261EP29"/>
<dbReference type="EMBL" id="MWWS01000009">
    <property type="protein sequence ID" value="OZG48617.1"/>
    <property type="molecule type" value="Genomic_DNA"/>
</dbReference>
<dbReference type="PROSITE" id="PS51171">
    <property type="entry name" value="PREPHENATE_DEHYDR_3"/>
    <property type="match status" value="1"/>
</dbReference>
<comment type="catalytic activity">
    <reaction evidence="7">
        <text>prephenate + H(+) = 3-phenylpyruvate + CO2 + H2O</text>
        <dbReference type="Rhea" id="RHEA:21648"/>
        <dbReference type="ChEBI" id="CHEBI:15377"/>
        <dbReference type="ChEBI" id="CHEBI:15378"/>
        <dbReference type="ChEBI" id="CHEBI:16526"/>
        <dbReference type="ChEBI" id="CHEBI:18005"/>
        <dbReference type="ChEBI" id="CHEBI:29934"/>
        <dbReference type="EC" id="4.2.1.51"/>
    </reaction>
</comment>
<evidence type="ECO:0000256" key="4">
    <source>
        <dbReference type="ARBA" id="ARBA00023141"/>
    </source>
</evidence>
<sequence length="336" mass="36731">MNRSTNTSEVQQATLYYLGPQGTFTQEAAVQGQTIISEAIGIECELKAVERAKTIVDCVEQGHGWGVLAWENNVEGTVVPNMDALVDARKVAGFCKLSLDIVFDAFVRPDHAELTEIRAHAHGLAQCSGFIHKHQLRPVAASSNAAACRDLAINQVGLGPSICGPLYGLDTLQEAVQDFQAAHTDFLLLAQRDQVKELVQKCASRIRSENRLPAFESVIAFIPLQTGAGVLANLLDRVRDAGLNMTSFMSRPIKGHDGTYSFIMTVDAAPWEAELKRLIVDVIDRGVWVKTLAVFPRTPRANPPVDQWMLPVGGMTDTGHGTDDNFSGRARKELLW</sequence>
<dbReference type="PIRSF" id="PIRSF001500">
    <property type="entry name" value="Chor_mut_pdt_Ppr"/>
    <property type="match status" value="1"/>
</dbReference>
<proteinExistence type="predicted"/>
<feature type="domain" description="Prephenate dehydratase" evidence="9">
    <location>
        <begin position="14"/>
        <end position="191"/>
    </location>
</feature>
<dbReference type="InterPro" id="IPR008242">
    <property type="entry name" value="Chor_mutase/pphenate_deHydtase"/>
</dbReference>
<comment type="caution">
    <text evidence="10">The sequence shown here is derived from an EMBL/GenBank/DDBJ whole genome shotgun (WGS) entry which is preliminary data.</text>
</comment>
<dbReference type="Proteomes" id="UP000216004">
    <property type="component" value="Unassembled WGS sequence"/>
</dbReference>
<dbReference type="SUPFAM" id="SSF55021">
    <property type="entry name" value="ACT-like"/>
    <property type="match status" value="1"/>
</dbReference>
<dbReference type="OrthoDB" id="9802281at2"/>
<keyword evidence="3" id="KW-0028">Amino-acid biosynthesis</keyword>
<dbReference type="Gene3D" id="3.30.70.260">
    <property type="match status" value="1"/>
</dbReference>
<evidence type="ECO:0000256" key="3">
    <source>
        <dbReference type="ARBA" id="ARBA00022605"/>
    </source>
</evidence>
<keyword evidence="4" id="KW-0057">Aromatic amino acid biosynthesis</keyword>
<evidence type="ECO:0000256" key="8">
    <source>
        <dbReference type="PIRSR" id="PIRSR001500-2"/>
    </source>
</evidence>
<gene>
    <name evidence="10" type="ORF">BOCO_1313</name>
</gene>
<dbReference type="GO" id="GO:0005737">
    <property type="term" value="C:cytoplasm"/>
    <property type="evidence" value="ECO:0007669"/>
    <property type="project" value="TreeGrafter"/>
</dbReference>
<evidence type="ECO:0000256" key="7">
    <source>
        <dbReference type="ARBA" id="ARBA00047848"/>
    </source>
</evidence>
<evidence type="ECO:0000256" key="2">
    <source>
        <dbReference type="ARBA" id="ARBA00013147"/>
    </source>
</evidence>
<evidence type="ECO:0000256" key="5">
    <source>
        <dbReference type="ARBA" id="ARBA00023222"/>
    </source>
</evidence>
<dbReference type="GO" id="GO:0009094">
    <property type="term" value="P:L-phenylalanine biosynthetic process"/>
    <property type="evidence" value="ECO:0007669"/>
    <property type="project" value="UniProtKB-UniPathway"/>
</dbReference>
<feature type="site" description="Essential for prephenate dehydratase activity" evidence="8">
    <location>
        <position position="184"/>
    </location>
</feature>
<evidence type="ECO:0000256" key="1">
    <source>
        <dbReference type="ARBA" id="ARBA00004741"/>
    </source>
</evidence>
<keyword evidence="5" id="KW-0584">Phenylalanine biosynthesis</keyword>